<name>A0ABP0RI26_9DINO</name>
<evidence type="ECO:0000313" key="1">
    <source>
        <dbReference type="EMBL" id="CAK9100263.1"/>
    </source>
</evidence>
<accession>A0ABP0RI26</accession>
<organism evidence="1 2">
    <name type="scientific">Durusdinium trenchii</name>
    <dbReference type="NCBI Taxonomy" id="1381693"/>
    <lineage>
        <taxon>Eukaryota</taxon>
        <taxon>Sar</taxon>
        <taxon>Alveolata</taxon>
        <taxon>Dinophyceae</taxon>
        <taxon>Suessiales</taxon>
        <taxon>Symbiodiniaceae</taxon>
        <taxon>Durusdinium</taxon>
    </lineage>
</organism>
<proteinExistence type="predicted"/>
<keyword evidence="2" id="KW-1185">Reference proteome</keyword>
<evidence type="ECO:0000313" key="2">
    <source>
        <dbReference type="Proteomes" id="UP001642464"/>
    </source>
</evidence>
<dbReference type="Proteomes" id="UP001642464">
    <property type="component" value="Unassembled WGS sequence"/>
</dbReference>
<gene>
    <name evidence="1" type="ORF">SCF082_LOCUS46934</name>
</gene>
<sequence length="111" mass="11944">SGLLARGRNHVHFSGREPGDDRVVSGFRALVEPGDDGGCCFGALWEVSQRQGLPCESRSIPPGYVAHAAAVCATDAYRGPCKQRLHLRGGLRTVAEHRARRADDAGNFCDQ</sequence>
<dbReference type="EMBL" id="CAXAMM010041596">
    <property type="protein sequence ID" value="CAK9100263.1"/>
    <property type="molecule type" value="Genomic_DNA"/>
</dbReference>
<evidence type="ECO:0008006" key="3">
    <source>
        <dbReference type="Google" id="ProtNLM"/>
    </source>
</evidence>
<protein>
    <recommendedName>
        <fullName evidence="3">tRNA 2'-phosphotransferase 1</fullName>
    </recommendedName>
</protein>
<feature type="non-terminal residue" evidence="1">
    <location>
        <position position="1"/>
    </location>
</feature>
<comment type="caution">
    <text evidence="1">The sequence shown here is derived from an EMBL/GenBank/DDBJ whole genome shotgun (WGS) entry which is preliminary data.</text>
</comment>
<reference evidence="1 2" key="1">
    <citation type="submission" date="2024-02" db="EMBL/GenBank/DDBJ databases">
        <authorList>
            <person name="Chen Y."/>
            <person name="Shah S."/>
            <person name="Dougan E. K."/>
            <person name="Thang M."/>
            <person name="Chan C."/>
        </authorList>
    </citation>
    <scope>NUCLEOTIDE SEQUENCE [LARGE SCALE GENOMIC DNA]</scope>
</reference>